<dbReference type="OrthoDB" id="2410986at2759"/>
<name>A0A9N9G6C0_9GLOM</name>
<organism evidence="1 2">
    <name type="scientific">Paraglomus brasilianum</name>
    <dbReference type="NCBI Taxonomy" id="144538"/>
    <lineage>
        <taxon>Eukaryota</taxon>
        <taxon>Fungi</taxon>
        <taxon>Fungi incertae sedis</taxon>
        <taxon>Mucoromycota</taxon>
        <taxon>Glomeromycotina</taxon>
        <taxon>Glomeromycetes</taxon>
        <taxon>Paraglomerales</taxon>
        <taxon>Paraglomeraceae</taxon>
        <taxon>Paraglomus</taxon>
    </lineage>
</organism>
<gene>
    <name evidence="1" type="ORF">PBRASI_LOCUS6579</name>
</gene>
<proteinExistence type="predicted"/>
<comment type="caution">
    <text evidence="1">The sequence shown here is derived from an EMBL/GenBank/DDBJ whole genome shotgun (WGS) entry which is preliminary data.</text>
</comment>
<evidence type="ECO:0000313" key="1">
    <source>
        <dbReference type="EMBL" id="CAG8580225.1"/>
    </source>
</evidence>
<dbReference type="Proteomes" id="UP000789739">
    <property type="component" value="Unassembled WGS sequence"/>
</dbReference>
<accession>A0A9N9G6C0</accession>
<keyword evidence="2" id="KW-1185">Reference proteome</keyword>
<dbReference type="EMBL" id="CAJVPI010000889">
    <property type="protein sequence ID" value="CAG8580225.1"/>
    <property type="molecule type" value="Genomic_DNA"/>
</dbReference>
<dbReference type="AlphaFoldDB" id="A0A9N9G6C0"/>
<sequence length="357" mass="41024">MSWVHLEVDEELCLVRLEADAEPCLADLVGILVNRFECLQSVKEGNIKFLLINTGEPLSRAMKLRDLETADTSPLIVRYPLSNDTVHLNLRCYISTSWTHLRISHTQLEIKGEELKGEFEFNDWLNDIPSNNNKRIVNVLIKIEGPKFLEENLMVNGSLMKLLLPSWECQRQIWDIRHFSKDDIPKHSWDISDLILSGFTTELRRKMEAFGEFVNEPTVREFISPFMTTAVVIGKKTNSTLRVVAKDNLKGSRGYGPVDFTVHSDDIIILVTGAKNEDLKQGVGQNYAQMHSAVECLEKKGKITEDDKYSVVMYGVVTTGSNWIFNRWIGMSKHPMIERTDVIRNSWVYRWNFRVSS</sequence>
<evidence type="ECO:0000313" key="2">
    <source>
        <dbReference type="Proteomes" id="UP000789739"/>
    </source>
</evidence>
<protein>
    <submittedName>
        <fullName evidence="1">9174_t:CDS:1</fullName>
    </submittedName>
</protein>
<reference evidence="1" key="1">
    <citation type="submission" date="2021-06" db="EMBL/GenBank/DDBJ databases">
        <authorList>
            <person name="Kallberg Y."/>
            <person name="Tangrot J."/>
            <person name="Rosling A."/>
        </authorList>
    </citation>
    <scope>NUCLEOTIDE SEQUENCE</scope>
    <source>
        <strain evidence="1">BR232B</strain>
    </source>
</reference>